<feature type="transmembrane region" description="Helical" evidence="5">
    <location>
        <begin position="109"/>
        <end position="132"/>
    </location>
</feature>
<evidence type="ECO:0000256" key="4">
    <source>
        <dbReference type="ARBA" id="ARBA00023136"/>
    </source>
</evidence>
<dbReference type="EMBL" id="JAAPAO010000049">
    <property type="protein sequence ID" value="KAF4675333.1"/>
    <property type="molecule type" value="Genomic_DNA"/>
</dbReference>
<proteinExistence type="predicted"/>
<feature type="transmembrane region" description="Helical" evidence="5">
    <location>
        <begin position="183"/>
        <end position="205"/>
    </location>
</feature>
<feature type="transmembrane region" description="Helical" evidence="5">
    <location>
        <begin position="353"/>
        <end position="379"/>
    </location>
</feature>
<reference evidence="6 7" key="1">
    <citation type="submission" date="2020-04" db="EMBL/GenBank/DDBJ databases">
        <title>Perkinsus chesapeaki whole genome sequence.</title>
        <authorList>
            <person name="Bogema D.R."/>
        </authorList>
    </citation>
    <scope>NUCLEOTIDE SEQUENCE [LARGE SCALE GENOMIC DNA]</scope>
    <source>
        <strain evidence="6">ATCC PRA-425</strain>
    </source>
</reference>
<name>A0A7J6MUV6_PERCH</name>
<evidence type="ECO:0000256" key="1">
    <source>
        <dbReference type="ARBA" id="ARBA00004141"/>
    </source>
</evidence>
<keyword evidence="4 5" id="KW-0472">Membrane</keyword>
<feature type="transmembrane region" description="Helical" evidence="5">
    <location>
        <begin position="153"/>
        <end position="171"/>
    </location>
</feature>
<feature type="transmembrane region" description="Helical" evidence="5">
    <location>
        <begin position="60"/>
        <end position="78"/>
    </location>
</feature>
<dbReference type="GO" id="GO:0016020">
    <property type="term" value="C:membrane"/>
    <property type="evidence" value="ECO:0007669"/>
    <property type="project" value="UniProtKB-SubCell"/>
</dbReference>
<keyword evidence="2 5" id="KW-0812">Transmembrane</keyword>
<keyword evidence="3 5" id="KW-1133">Transmembrane helix</keyword>
<evidence type="ECO:0000256" key="2">
    <source>
        <dbReference type="ARBA" id="ARBA00022692"/>
    </source>
</evidence>
<feature type="transmembrane region" description="Helical" evidence="5">
    <location>
        <begin position="307"/>
        <end position="333"/>
    </location>
</feature>
<feature type="transmembrane region" description="Helical" evidence="5">
    <location>
        <begin position="26"/>
        <end position="48"/>
    </location>
</feature>
<gene>
    <name evidence="6" type="primary">MFSD11_3</name>
    <name evidence="6" type="ORF">FOL47_007951</name>
</gene>
<dbReference type="OrthoDB" id="440934at2759"/>
<sequence>MSVDDERAPNPFVLGRWVDARQQCRVIAAVCFACPGFFNALQGLGGAGMKSTAAANAANVALYLTFAVAGFFGGSLFNSFGVRRLEVVGSATYSLYAAMAYLAKERDSFEAYLAFVLSGALLGVGAALLWTAQGAVMMSYAAPGERGQYIGEFWLVFNLGGFLGGVLQFFINYSGVQTSSSNGWTYFAFVCVMLTGTVIAAVMIVSPDRVVRSDGVPVMVSPAKTVKREILDTVAVVQDKAMLMLAPLFLGTNFYYTYVFNCVNASMFNARSRGLNSALYWTSQMTGALAIGKLLDQSRFAARTRALQALWLLIVVGTGVYVYGMCVEEYIIAPRRGDISLDLISDPSSSVGIIVLLVAYGLLESVLQAYCYWLLGVLAAGDTSASAKYTGFYKSAQSLGAALGWALDTPSIGISCHGQFWLSWLVFTIGLAPIFLVIKRNLRHGAERSLSNRELNNLE</sequence>
<dbReference type="InterPro" id="IPR036259">
    <property type="entry name" value="MFS_trans_sf"/>
</dbReference>
<evidence type="ECO:0000256" key="3">
    <source>
        <dbReference type="ARBA" id="ARBA00022989"/>
    </source>
</evidence>
<evidence type="ECO:0000256" key="5">
    <source>
        <dbReference type="SAM" id="Phobius"/>
    </source>
</evidence>
<accession>A0A7J6MUV6</accession>
<feature type="transmembrane region" description="Helical" evidence="5">
    <location>
        <begin position="419"/>
        <end position="438"/>
    </location>
</feature>
<dbReference type="InterPro" id="IPR010291">
    <property type="entry name" value="Ion_channel_UNC-93"/>
</dbReference>
<keyword evidence="7" id="KW-1185">Reference proteome</keyword>
<feature type="transmembrane region" description="Helical" evidence="5">
    <location>
        <begin position="391"/>
        <end position="407"/>
    </location>
</feature>
<dbReference type="PANTHER" id="PTHR23294:SF59">
    <property type="entry name" value="UNC93-LIKE PROTEIN C922.05C"/>
    <property type="match status" value="1"/>
</dbReference>
<organism evidence="6 7">
    <name type="scientific">Perkinsus chesapeaki</name>
    <name type="common">Clam parasite</name>
    <name type="synonym">Perkinsus andrewsi</name>
    <dbReference type="NCBI Taxonomy" id="330153"/>
    <lineage>
        <taxon>Eukaryota</taxon>
        <taxon>Sar</taxon>
        <taxon>Alveolata</taxon>
        <taxon>Perkinsozoa</taxon>
        <taxon>Perkinsea</taxon>
        <taxon>Perkinsida</taxon>
        <taxon>Perkinsidae</taxon>
        <taxon>Perkinsus</taxon>
    </lineage>
</organism>
<feature type="transmembrane region" description="Helical" evidence="5">
    <location>
        <begin position="241"/>
        <end position="258"/>
    </location>
</feature>
<protein>
    <submittedName>
        <fullName evidence="6">DUF895 domain membrane protein</fullName>
    </submittedName>
</protein>
<dbReference type="InterPro" id="IPR051617">
    <property type="entry name" value="UNC-93-like_regulator"/>
</dbReference>
<evidence type="ECO:0000313" key="7">
    <source>
        <dbReference type="Proteomes" id="UP000591131"/>
    </source>
</evidence>
<evidence type="ECO:0000313" key="6">
    <source>
        <dbReference type="EMBL" id="KAF4675333.1"/>
    </source>
</evidence>
<dbReference type="AlphaFoldDB" id="A0A7J6MUV6"/>
<comment type="caution">
    <text evidence="6">The sequence shown here is derived from an EMBL/GenBank/DDBJ whole genome shotgun (WGS) entry which is preliminary data.</text>
</comment>
<dbReference type="SUPFAM" id="SSF103473">
    <property type="entry name" value="MFS general substrate transporter"/>
    <property type="match status" value="1"/>
</dbReference>
<dbReference type="Pfam" id="PF05978">
    <property type="entry name" value="UNC-93"/>
    <property type="match status" value="1"/>
</dbReference>
<dbReference type="Proteomes" id="UP000591131">
    <property type="component" value="Unassembled WGS sequence"/>
</dbReference>
<comment type="subcellular location">
    <subcellularLocation>
        <location evidence="1">Membrane</location>
        <topology evidence="1">Multi-pass membrane protein</topology>
    </subcellularLocation>
</comment>
<dbReference type="Gene3D" id="1.20.1250.20">
    <property type="entry name" value="MFS general substrate transporter like domains"/>
    <property type="match status" value="1"/>
</dbReference>
<dbReference type="PANTHER" id="PTHR23294">
    <property type="entry name" value="ET TRANSLATION PRODUCT-RELATED"/>
    <property type="match status" value="1"/>
</dbReference>